<dbReference type="SUPFAM" id="SSF47473">
    <property type="entry name" value="EF-hand"/>
    <property type="match status" value="1"/>
</dbReference>
<dbReference type="InterPro" id="IPR011992">
    <property type="entry name" value="EF-hand-dom_pair"/>
</dbReference>
<dbReference type="InterPro" id="IPR055325">
    <property type="entry name" value="CF161"/>
</dbReference>
<dbReference type="AlphaFoldDB" id="A0A7S0ZVZ3"/>
<dbReference type="GO" id="GO:0060271">
    <property type="term" value="P:cilium assembly"/>
    <property type="evidence" value="ECO:0007669"/>
    <property type="project" value="TreeGrafter"/>
</dbReference>
<evidence type="ECO:0000313" key="1">
    <source>
        <dbReference type="EMBL" id="CAD8834181.1"/>
    </source>
</evidence>
<dbReference type="Gene3D" id="1.10.238.10">
    <property type="entry name" value="EF-hand"/>
    <property type="match status" value="1"/>
</dbReference>
<sequence>MHSDAWTAGIKVEERRLQEYLAKKDHSAVLRSAAESKSHTLAPTPTSICEDDCLHFGDSLMLRNEFTEGLLQADADDTVKVVDGSRSDVVGASLSTGTLVLNCPRTVFTISRAVDGLEDDPFVHYGQAIRIGSSSLLCDNAMYLHATASEGDGVGTVCAYPRATPRTHWRIVAPGAAEGSVVSLKGPLRFENIATAQYLRSDSTVHINSYGCEWRVFADGAVPDAKESLWTFVDSRWAEEKVQVAQQQQREDMRRARDAATNATAGETRVVARASVAQGSPDAGDLLRNPVALANHELRVLEREVQEADYAVLARVFPLLRSGMHVVRKTRRMCLVIDVERTGVLPSRTFEGILGNVGIRLKAEFQKLTNLFETEPQSSLVRYTRFFDLMGNPMPKVRETVVSDAYSKLEALATAGLVEVRDLQRNWNPMCHPDVQQGKIAEAEAVQDFFQQWDVCAADGTVSWAEFLDYYQDVSMAVESNEHFIELVRRGWRLDEVPSEGAWR</sequence>
<dbReference type="PANTHER" id="PTHR24274:SF1">
    <property type="entry name" value="CILIA- AND FLAGELLA-ASSOCIATED PROTEIN 161"/>
    <property type="match status" value="1"/>
</dbReference>
<accession>A0A7S0ZVZ3</accession>
<organism evidence="1">
    <name type="scientific">Noctiluca scintillans</name>
    <name type="common">Sea sparkle</name>
    <name type="synonym">Red tide dinoflagellate</name>
    <dbReference type="NCBI Taxonomy" id="2966"/>
    <lineage>
        <taxon>Eukaryota</taxon>
        <taxon>Sar</taxon>
        <taxon>Alveolata</taxon>
        <taxon>Dinophyceae</taxon>
        <taxon>Noctilucales</taxon>
        <taxon>Noctilucaceae</taxon>
        <taxon>Noctiluca</taxon>
    </lineage>
</organism>
<proteinExistence type="predicted"/>
<gene>
    <name evidence="1" type="ORF">NSCI0253_LOCUS8529</name>
</gene>
<protein>
    <recommendedName>
        <fullName evidence="2">EF-hand domain-containing protein</fullName>
    </recommendedName>
</protein>
<dbReference type="PANTHER" id="PTHR24274">
    <property type="entry name" value="CILIA- AND FLAGELLA-ASSOCIATED PROTEIN 161"/>
    <property type="match status" value="1"/>
</dbReference>
<dbReference type="GO" id="GO:0031514">
    <property type="term" value="C:motile cilium"/>
    <property type="evidence" value="ECO:0007669"/>
    <property type="project" value="TreeGrafter"/>
</dbReference>
<evidence type="ECO:0008006" key="2">
    <source>
        <dbReference type="Google" id="ProtNLM"/>
    </source>
</evidence>
<name>A0A7S0ZVZ3_NOCSC</name>
<reference evidence="1" key="1">
    <citation type="submission" date="2021-01" db="EMBL/GenBank/DDBJ databases">
        <authorList>
            <person name="Corre E."/>
            <person name="Pelletier E."/>
            <person name="Niang G."/>
            <person name="Scheremetjew M."/>
            <person name="Finn R."/>
            <person name="Kale V."/>
            <person name="Holt S."/>
            <person name="Cochrane G."/>
            <person name="Meng A."/>
            <person name="Brown T."/>
            <person name="Cohen L."/>
        </authorList>
    </citation>
    <scope>NUCLEOTIDE SEQUENCE</scope>
</reference>
<dbReference type="EMBL" id="HBFQ01012177">
    <property type="protein sequence ID" value="CAD8834181.1"/>
    <property type="molecule type" value="Transcribed_RNA"/>
</dbReference>